<dbReference type="Pfam" id="PF03795">
    <property type="entry name" value="YCII"/>
    <property type="match status" value="1"/>
</dbReference>
<evidence type="ECO:0000313" key="3">
    <source>
        <dbReference type="EMBL" id="QTH21858.1"/>
    </source>
</evidence>
<accession>A0A975D2W9</accession>
<evidence type="ECO:0000259" key="2">
    <source>
        <dbReference type="Pfam" id="PF03795"/>
    </source>
</evidence>
<reference evidence="3" key="1">
    <citation type="submission" date="2020-07" db="EMBL/GenBank/DDBJ databases">
        <authorList>
            <person name="Camacho E."/>
        </authorList>
    </citation>
    <scope>NUCLEOTIDE SEQUENCE</scope>
    <source>
        <strain evidence="3">MPO218</strain>
    </source>
</reference>
<evidence type="ECO:0000313" key="4">
    <source>
        <dbReference type="Proteomes" id="UP000664914"/>
    </source>
</evidence>
<dbReference type="InterPro" id="IPR005545">
    <property type="entry name" value="YCII"/>
</dbReference>
<feature type="domain" description="YCII-related" evidence="2">
    <location>
        <begin position="1"/>
        <end position="112"/>
    </location>
</feature>
<name>A0A975D2W9_9SPHN</name>
<protein>
    <submittedName>
        <fullName evidence="3">YciI family protein</fullName>
    </submittedName>
</protein>
<comment type="similarity">
    <text evidence="1">Belongs to the YciI family.</text>
</comment>
<dbReference type="Proteomes" id="UP000664914">
    <property type="component" value="Chromosome"/>
</dbReference>
<dbReference type="PANTHER" id="PTHR35174">
    <property type="entry name" value="BLL7171 PROTEIN-RELATED"/>
    <property type="match status" value="1"/>
</dbReference>
<evidence type="ECO:0000256" key="1">
    <source>
        <dbReference type="ARBA" id="ARBA00007689"/>
    </source>
</evidence>
<dbReference type="Gene3D" id="3.30.70.1060">
    <property type="entry name" value="Dimeric alpha+beta barrel"/>
    <property type="match status" value="1"/>
</dbReference>
<dbReference type="PANTHER" id="PTHR35174:SF4">
    <property type="entry name" value="BLL7163 PROTEIN"/>
    <property type="match status" value="1"/>
</dbReference>
<reference evidence="3" key="2">
    <citation type="submission" date="2021-04" db="EMBL/GenBank/DDBJ databases">
        <title>Isolation and genomic analysis of the ibuprofen-degrading bacterium Sphingomonas strain MPO218.</title>
        <authorList>
            <person name="Aulestia M."/>
            <person name="Flores A."/>
            <person name="Mangas E.L."/>
            <person name="Perez-Pulido A.J."/>
            <person name="Santero E."/>
            <person name="Camacho E.M."/>
        </authorList>
    </citation>
    <scope>NUCLEOTIDE SEQUENCE</scope>
    <source>
        <strain evidence="3">MPO218</strain>
    </source>
</reference>
<organism evidence="3 4">
    <name type="scientific">Rhizorhabdus wittichii</name>
    <dbReference type="NCBI Taxonomy" id="160791"/>
    <lineage>
        <taxon>Bacteria</taxon>
        <taxon>Pseudomonadati</taxon>
        <taxon>Pseudomonadota</taxon>
        <taxon>Alphaproteobacteria</taxon>
        <taxon>Sphingomonadales</taxon>
        <taxon>Sphingomonadaceae</taxon>
        <taxon>Rhizorhabdus</taxon>
    </lineage>
</organism>
<sequence length="122" mass="13554">MRVMVLVKATEDSEQGFRPTPEALAMFEAMGKFNDELVKAGIMVSGDGLTPSSRGKRVAFDGPGRTVIDGPFAHPNELVAGFWLWQVKDMDEAVAWVKRCPNPMMGPSEIEIRPLYELEDLQ</sequence>
<dbReference type="OMA" id="AGFWLWQ"/>
<dbReference type="RefSeq" id="WP_011952163.1">
    <property type="nucleotide sequence ID" value="NZ_CP059319.1"/>
</dbReference>
<proteinExistence type="inferred from homology"/>
<dbReference type="AlphaFoldDB" id="A0A975D2W9"/>
<gene>
    <name evidence="3" type="ORF">HRJ34_26815</name>
</gene>
<dbReference type="EMBL" id="CP059319">
    <property type="protein sequence ID" value="QTH21858.1"/>
    <property type="molecule type" value="Genomic_DNA"/>
</dbReference>
<dbReference type="InterPro" id="IPR011008">
    <property type="entry name" value="Dimeric_a/b-barrel"/>
</dbReference>
<dbReference type="SUPFAM" id="SSF54909">
    <property type="entry name" value="Dimeric alpha+beta barrel"/>
    <property type="match status" value="1"/>
</dbReference>